<dbReference type="PANTHER" id="PTHR33359">
    <property type="entry name" value="MOLYBDOPTERIN SYNTHASE SULFUR CARRIER SUBUNIT"/>
    <property type="match status" value="1"/>
</dbReference>
<evidence type="ECO:0000256" key="2">
    <source>
        <dbReference type="ARBA" id="ARBA00024200"/>
    </source>
</evidence>
<evidence type="ECO:0000256" key="3">
    <source>
        <dbReference type="ARBA" id="ARBA00024247"/>
    </source>
</evidence>
<comment type="caution">
    <text evidence="4">The sequence shown here is derived from an EMBL/GenBank/DDBJ whole genome shotgun (WGS) entry which is preliminary data.</text>
</comment>
<dbReference type="Pfam" id="PF02597">
    <property type="entry name" value="ThiS"/>
    <property type="match status" value="1"/>
</dbReference>
<proteinExistence type="inferred from homology"/>
<keyword evidence="5" id="KW-1185">Reference proteome</keyword>
<keyword evidence="1" id="KW-0547">Nucleotide-binding</keyword>
<dbReference type="Proteomes" id="UP001596056">
    <property type="component" value="Unassembled WGS sequence"/>
</dbReference>
<accession>A0ABW0SH58</accession>
<dbReference type="NCBIfam" id="TIGR01682">
    <property type="entry name" value="moaD"/>
    <property type="match status" value="1"/>
</dbReference>
<comment type="similarity">
    <text evidence="2">Belongs to the MoaD family.</text>
</comment>
<dbReference type="InterPro" id="IPR003749">
    <property type="entry name" value="ThiS/MoaD-like"/>
</dbReference>
<dbReference type="InterPro" id="IPR016155">
    <property type="entry name" value="Mopterin_synth/thiamin_S_b"/>
</dbReference>
<dbReference type="InterPro" id="IPR044672">
    <property type="entry name" value="MOCS2A"/>
</dbReference>
<dbReference type="CDD" id="cd00754">
    <property type="entry name" value="Ubl_MoaD"/>
    <property type="match status" value="1"/>
</dbReference>
<dbReference type="PANTHER" id="PTHR33359:SF1">
    <property type="entry name" value="MOLYBDOPTERIN SYNTHASE SULFUR CARRIER SUBUNIT"/>
    <property type="match status" value="1"/>
</dbReference>
<dbReference type="RefSeq" id="WP_209843227.1">
    <property type="nucleotide sequence ID" value="NZ_JAGGJP010000026.1"/>
</dbReference>
<organism evidence="4 5">
    <name type="scientific">Rubellimicrobium aerolatum</name>
    <dbReference type="NCBI Taxonomy" id="490979"/>
    <lineage>
        <taxon>Bacteria</taxon>
        <taxon>Pseudomonadati</taxon>
        <taxon>Pseudomonadota</taxon>
        <taxon>Alphaproteobacteria</taxon>
        <taxon>Rhodobacterales</taxon>
        <taxon>Roseobacteraceae</taxon>
        <taxon>Rubellimicrobium</taxon>
    </lineage>
</organism>
<dbReference type="EMBL" id="JBHSNA010000035">
    <property type="protein sequence ID" value="MFC5568315.1"/>
    <property type="molecule type" value="Genomic_DNA"/>
</dbReference>
<name>A0ABW0SH58_9RHOB</name>
<dbReference type="Gene3D" id="3.10.20.30">
    <property type="match status" value="1"/>
</dbReference>
<reference evidence="5" key="1">
    <citation type="journal article" date="2019" name="Int. J. Syst. Evol. Microbiol.">
        <title>The Global Catalogue of Microorganisms (GCM) 10K type strain sequencing project: providing services to taxonomists for standard genome sequencing and annotation.</title>
        <authorList>
            <consortium name="The Broad Institute Genomics Platform"/>
            <consortium name="The Broad Institute Genome Sequencing Center for Infectious Disease"/>
            <person name="Wu L."/>
            <person name="Ma J."/>
        </authorList>
    </citation>
    <scope>NUCLEOTIDE SEQUENCE [LARGE SCALE GENOMIC DNA]</scope>
    <source>
        <strain evidence="5">KACC 11588</strain>
    </source>
</reference>
<dbReference type="InterPro" id="IPR012675">
    <property type="entry name" value="Beta-grasp_dom_sf"/>
</dbReference>
<evidence type="ECO:0000313" key="4">
    <source>
        <dbReference type="EMBL" id="MFC5568315.1"/>
    </source>
</evidence>
<dbReference type="SUPFAM" id="SSF54285">
    <property type="entry name" value="MoaD/ThiS"/>
    <property type="match status" value="1"/>
</dbReference>
<gene>
    <name evidence="4" type="primary">moaD</name>
    <name evidence="4" type="ORF">ACFPOC_18080</name>
</gene>
<evidence type="ECO:0000313" key="5">
    <source>
        <dbReference type="Proteomes" id="UP001596056"/>
    </source>
</evidence>
<sequence length="82" mass="8888">MIEVLYFAWLRERAGTSREAVETRAPTVAALVEELRGRSEGHALAFSDLRAVRVAVDQKLAAFDAPLAGAREVAFFPPMTGG</sequence>
<protein>
    <recommendedName>
        <fullName evidence="3">Molybdopterin synthase sulfur carrier subunit</fullName>
    </recommendedName>
</protein>
<evidence type="ECO:0000256" key="1">
    <source>
        <dbReference type="ARBA" id="ARBA00022741"/>
    </source>
</evidence>